<sequence length="71" mass="8240">MGPLLHSNLQNLHWTKQELKKVSLSTMRIQTKSSKWNSRADYAHIAGFICYYVKDLNTGDEYLSHTEAITR</sequence>
<protein>
    <submittedName>
        <fullName evidence="1">Uncharacterized protein</fullName>
    </submittedName>
</protein>
<accession>A0A1H9TXZ9</accession>
<dbReference type="AlphaFoldDB" id="A0A1H9TXZ9"/>
<dbReference type="EMBL" id="FOGL01000015">
    <property type="protein sequence ID" value="SES01891.1"/>
    <property type="molecule type" value="Genomic_DNA"/>
</dbReference>
<gene>
    <name evidence="1" type="ORF">SAMN04487944_11548</name>
</gene>
<keyword evidence="2" id="KW-1185">Reference proteome</keyword>
<organism evidence="1 2">
    <name type="scientific">Gracilibacillus ureilyticus</name>
    <dbReference type="NCBI Taxonomy" id="531814"/>
    <lineage>
        <taxon>Bacteria</taxon>
        <taxon>Bacillati</taxon>
        <taxon>Bacillota</taxon>
        <taxon>Bacilli</taxon>
        <taxon>Bacillales</taxon>
        <taxon>Bacillaceae</taxon>
        <taxon>Gracilibacillus</taxon>
    </lineage>
</organism>
<reference evidence="1 2" key="1">
    <citation type="submission" date="2016-10" db="EMBL/GenBank/DDBJ databases">
        <authorList>
            <person name="de Groot N.N."/>
        </authorList>
    </citation>
    <scope>NUCLEOTIDE SEQUENCE [LARGE SCALE GENOMIC DNA]</scope>
    <source>
        <strain evidence="1 2">CGMCC 1.7727</strain>
    </source>
</reference>
<evidence type="ECO:0000313" key="1">
    <source>
        <dbReference type="EMBL" id="SES01891.1"/>
    </source>
</evidence>
<dbReference type="Proteomes" id="UP000199687">
    <property type="component" value="Unassembled WGS sequence"/>
</dbReference>
<dbReference type="STRING" id="531814.SAMN04487944_11548"/>
<proteinExistence type="predicted"/>
<evidence type="ECO:0000313" key="2">
    <source>
        <dbReference type="Proteomes" id="UP000199687"/>
    </source>
</evidence>
<name>A0A1H9TXZ9_9BACI</name>